<sequence>MADPLSVAGLVTGAISLCLQLTGGLIDYLDAVKGRTEDLSSAKRKATQTSSLLLAIRDLYPQLKTSWPASATLVDKHVKSCETELSALHAYLSELSQHPSSGSGLRFKFHEKQKMLTYPFNRSHITRLEERLASVNSTLQVAELCEFSSYEDETWTTDYTVTYNGLRRLFQKAFAISLVSSVGAGGRSISPIFTYYPTIDRKTAPAFRILTLAEEMIDYSDNQDDQMKALKLCFQSVFILYNQRRASPKDLDMYGQSLMHLAVSIFSDNPIRSSVAGDEIGTDGHCGTCKASPSNGPKPMQRYPECVQEENAYGMTALFFAIKHPPCLRLILEAEGTSLLTCKYYRWPPLYFAVYFGYKTSLQLLLEAGCPIYFESLYDSYDSCIDDLILSTLRQRRDELKELALNNLTEAEAKSFGLYENKVLDGHALGVLELIRSRGVTIPSHLQAESFTPVYMQYAHNDTLDKMWALGFRDVDHCDSFGQMPLMGTALSYSGMRWLIDHGADYWTPFNERSDSTVIKIPVTPAHFLFYGVIREYAFFDGNDDMAGGYTDEQWVVEKLMHVRAYDTCSCLCSQAGCTPLKAFLDGLCSRPFSSSLPEDLAKIWIQSLEIFQNKLNENDLMLVLRRLTFEALQITHTCCNFNRDYNRDYPSRYSDSLHTMEEVDEINSEQSFLLATFADLLEELVQIAHEDRGGTHLIVHNPEEFWIHRWLPLVTKTLEELDGDDLTAEERSAGEAIGVVWGPTPPPTAPALSKWKPPTPKEVMEAVKKIMNE</sequence>
<comment type="caution">
    <text evidence="2">The sequence shown here is derived from an EMBL/GenBank/DDBJ whole genome shotgun (WGS) entry which is preliminary data.</text>
</comment>
<evidence type="ECO:0000313" key="2">
    <source>
        <dbReference type="EMBL" id="KAJ3571170.1"/>
    </source>
</evidence>
<evidence type="ECO:0008006" key="4">
    <source>
        <dbReference type="Google" id="ProtNLM"/>
    </source>
</evidence>
<organism evidence="2 3">
    <name type="scientific">Xylaria arbuscula</name>
    <dbReference type="NCBI Taxonomy" id="114810"/>
    <lineage>
        <taxon>Eukaryota</taxon>
        <taxon>Fungi</taxon>
        <taxon>Dikarya</taxon>
        <taxon>Ascomycota</taxon>
        <taxon>Pezizomycotina</taxon>
        <taxon>Sordariomycetes</taxon>
        <taxon>Xylariomycetidae</taxon>
        <taxon>Xylariales</taxon>
        <taxon>Xylariaceae</taxon>
        <taxon>Xylaria</taxon>
    </lineage>
</organism>
<dbReference type="AlphaFoldDB" id="A0A9W8NES0"/>
<protein>
    <recommendedName>
        <fullName evidence="4">Fungal N-terminal domain-containing protein</fullName>
    </recommendedName>
</protein>
<dbReference type="EMBL" id="JANPWZ010000865">
    <property type="protein sequence ID" value="KAJ3571170.1"/>
    <property type="molecule type" value="Genomic_DNA"/>
</dbReference>
<gene>
    <name evidence="2" type="ORF">NPX13_g5471</name>
</gene>
<name>A0A9W8NES0_9PEZI</name>
<reference evidence="2" key="1">
    <citation type="submission" date="2022-07" db="EMBL/GenBank/DDBJ databases">
        <title>Genome Sequence of Xylaria arbuscula.</title>
        <authorList>
            <person name="Buettner E."/>
        </authorList>
    </citation>
    <scope>NUCLEOTIDE SEQUENCE</scope>
    <source>
        <strain evidence="2">VT107</strain>
    </source>
</reference>
<proteinExistence type="predicted"/>
<keyword evidence="3" id="KW-1185">Reference proteome</keyword>
<dbReference type="InterPro" id="IPR036770">
    <property type="entry name" value="Ankyrin_rpt-contain_sf"/>
</dbReference>
<accession>A0A9W8NES0</accession>
<feature type="region of interest" description="Disordered" evidence="1">
    <location>
        <begin position="739"/>
        <end position="758"/>
    </location>
</feature>
<dbReference type="VEuPathDB" id="FungiDB:F4678DRAFT_418816"/>
<evidence type="ECO:0000313" key="3">
    <source>
        <dbReference type="Proteomes" id="UP001148614"/>
    </source>
</evidence>
<dbReference type="Proteomes" id="UP001148614">
    <property type="component" value="Unassembled WGS sequence"/>
</dbReference>
<dbReference type="Gene3D" id="1.25.40.20">
    <property type="entry name" value="Ankyrin repeat-containing domain"/>
    <property type="match status" value="1"/>
</dbReference>
<evidence type="ECO:0000256" key="1">
    <source>
        <dbReference type="SAM" id="MobiDB-lite"/>
    </source>
</evidence>
<dbReference type="SUPFAM" id="SSF48403">
    <property type="entry name" value="Ankyrin repeat"/>
    <property type="match status" value="1"/>
</dbReference>